<evidence type="ECO:0000256" key="11">
    <source>
        <dbReference type="ARBA" id="ARBA00048679"/>
    </source>
</evidence>
<proteinExistence type="inferred from homology"/>
<reference evidence="17 18" key="1">
    <citation type="journal article" date="2018" name="Mol. Plant">
        <title>The genome of Artemisia annua provides insight into the evolution of Asteraceae family and artemisinin biosynthesis.</title>
        <authorList>
            <person name="Shen Q."/>
            <person name="Zhang L."/>
            <person name="Liao Z."/>
            <person name="Wang S."/>
            <person name="Yan T."/>
            <person name="Shi P."/>
            <person name="Liu M."/>
            <person name="Fu X."/>
            <person name="Pan Q."/>
            <person name="Wang Y."/>
            <person name="Lv Z."/>
            <person name="Lu X."/>
            <person name="Zhang F."/>
            <person name="Jiang W."/>
            <person name="Ma Y."/>
            <person name="Chen M."/>
            <person name="Hao X."/>
            <person name="Li L."/>
            <person name="Tang Y."/>
            <person name="Lv G."/>
            <person name="Zhou Y."/>
            <person name="Sun X."/>
            <person name="Brodelius P.E."/>
            <person name="Rose J.K.C."/>
            <person name="Tang K."/>
        </authorList>
    </citation>
    <scope>NUCLEOTIDE SEQUENCE [LARGE SCALE GENOMIC DNA]</scope>
    <source>
        <strain evidence="18">cv. Huhao1</strain>
        <tissue evidence="17">Leaf</tissue>
    </source>
</reference>
<evidence type="ECO:0000256" key="4">
    <source>
        <dbReference type="ARBA" id="ARBA00022729"/>
    </source>
</evidence>
<evidence type="ECO:0000256" key="10">
    <source>
        <dbReference type="ARBA" id="ARBA00047899"/>
    </source>
</evidence>
<evidence type="ECO:0000256" key="12">
    <source>
        <dbReference type="PROSITE-ProRule" id="PRU10141"/>
    </source>
</evidence>
<keyword evidence="6" id="KW-0418">Kinase</keyword>
<comment type="catalytic activity">
    <reaction evidence="11">
        <text>L-seryl-[protein] + ATP = O-phospho-L-seryl-[protein] + ADP + H(+)</text>
        <dbReference type="Rhea" id="RHEA:17989"/>
        <dbReference type="Rhea" id="RHEA-COMP:9863"/>
        <dbReference type="Rhea" id="RHEA-COMP:11604"/>
        <dbReference type="ChEBI" id="CHEBI:15378"/>
        <dbReference type="ChEBI" id="CHEBI:29999"/>
        <dbReference type="ChEBI" id="CHEBI:30616"/>
        <dbReference type="ChEBI" id="CHEBI:83421"/>
        <dbReference type="ChEBI" id="CHEBI:456216"/>
        <dbReference type="EC" id="2.7.11.1"/>
    </reaction>
</comment>
<comment type="similarity">
    <text evidence="13">Belongs to the protein kinase superfamily.</text>
</comment>
<dbReference type="PROSITE" id="PS00107">
    <property type="entry name" value="PROTEIN_KINASE_ATP"/>
    <property type="match status" value="1"/>
</dbReference>
<dbReference type="CDD" id="cd14066">
    <property type="entry name" value="STKc_IRAK"/>
    <property type="match status" value="1"/>
</dbReference>
<evidence type="ECO:0000256" key="8">
    <source>
        <dbReference type="ARBA" id="ARBA00023157"/>
    </source>
</evidence>
<keyword evidence="14" id="KW-1133">Transmembrane helix</keyword>
<evidence type="ECO:0000313" key="18">
    <source>
        <dbReference type="Proteomes" id="UP000245207"/>
    </source>
</evidence>
<gene>
    <name evidence="17" type="ORF">CTI12_AA210100</name>
</gene>
<dbReference type="PROSITE" id="PS00108">
    <property type="entry name" value="PROTEIN_KINASE_ST"/>
    <property type="match status" value="1"/>
</dbReference>
<keyword evidence="8" id="KW-1015">Disulfide bond</keyword>
<evidence type="ECO:0000259" key="15">
    <source>
        <dbReference type="PROSITE" id="PS50011"/>
    </source>
</evidence>
<dbReference type="OrthoDB" id="4062651at2759"/>
<feature type="domain" description="Protein kinase" evidence="15">
    <location>
        <begin position="147"/>
        <end position="431"/>
    </location>
</feature>
<evidence type="ECO:0000313" key="17">
    <source>
        <dbReference type="EMBL" id="PWA66196.1"/>
    </source>
</evidence>
<dbReference type="STRING" id="35608.A0A2U1MY98"/>
<dbReference type="GO" id="GO:0005886">
    <property type="term" value="C:plasma membrane"/>
    <property type="evidence" value="ECO:0007669"/>
    <property type="project" value="TreeGrafter"/>
</dbReference>
<keyword evidence="9" id="KW-0325">Glycoprotein</keyword>
<dbReference type="InterPro" id="IPR011009">
    <property type="entry name" value="Kinase-like_dom_sf"/>
</dbReference>
<sequence>MTMSLMECEKICQKNCTCMAYANTDIRGNGSGCLLWFNDLIDIRIYSERTGGQDFYVRMASSELVAQSAFRKDSNEGGTNIKFILIGVILGVLIIGLGTWLLYACTKKYYSRPIEEGVLLNVGESHTESMELPLFSFSRVAKATAMFSPDNKLGEGGFGAVYKGKLEEGQEIAVKRLSQTSSQGIDEFKNEVICISKLQHRNLVKLLGCSIVGDEKLLIYEYMPNRGLDSFIFDNMQSTLLDWTKRFNIIKGIARGLLYLHHDSRLRIIHRDLKASNILLDINMNPKISDFGIARSFGENETQGNTKRVVGTYGYMSPEYALDGLFSTKSDVYSFGVLVLEIVTGKRNRVVYTEHNDNLIGYVWRMHSEGRSMELIDKTLAESSNPSEVLRSIEVGLLCVQPSPEDRPEMSSVVLVLGTEGALPKPKQPSFFTKKNFLGADFSSISYPTSSTNDLTVTEIVAR</sequence>
<keyword evidence="3" id="KW-0808">Transferase</keyword>
<organism evidence="17 18">
    <name type="scientific">Artemisia annua</name>
    <name type="common">Sweet wormwood</name>
    <dbReference type="NCBI Taxonomy" id="35608"/>
    <lineage>
        <taxon>Eukaryota</taxon>
        <taxon>Viridiplantae</taxon>
        <taxon>Streptophyta</taxon>
        <taxon>Embryophyta</taxon>
        <taxon>Tracheophyta</taxon>
        <taxon>Spermatophyta</taxon>
        <taxon>Magnoliopsida</taxon>
        <taxon>eudicotyledons</taxon>
        <taxon>Gunneridae</taxon>
        <taxon>Pentapetalae</taxon>
        <taxon>asterids</taxon>
        <taxon>campanulids</taxon>
        <taxon>Asterales</taxon>
        <taxon>Asteraceae</taxon>
        <taxon>Asteroideae</taxon>
        <taxon>Anthemideae</taxon>
        <taxon>Artemisiinae</taxon>
        <taxon>Artemisia</taxon>
    </lineage>
</organism>
<dbReference type="GO" id="GO:0004674">
    <property type="term" value="F:protein serine/threonine kinase activity"/>
    <property type="evidence" value="ECO:0007669"/>
    <property type="project" value="UniProtKB-KW"/>
</dbReference>
<dbReference type="Gene3D" id="1.10.510.10">
    <property type="entry name" value="Transferase(Phosphotransferase) domain 1"/>
    <property type="match status" value="1"/>
</dbReference>
<evidence type="ECO:0000256" key="1">
    <source>
        <dbReference type="ARBA" id="ARBA00012513"/>
    </source>
</evidence>
<dbReference type="CDD" id="cd01098">
    <property type="entry name" value="PAN_AP_plant"/>
    <property type="match status" value="1"/>
</dbReference>
<name>A0A2U1MY98_ARTAN</name>
<dbReference type="Proteomes" id="UP000245207">
    <property type="component" value="Unassembled WGS sequence"/>
</dbReference>
<protein>
    <recommendedName>
        <fullName evidence="1">non-specific serine/threonine protein kinase</fullName>
        <ecNumber evidence="1">2.7.11.1</ecNumber>
    </recommendedName>
</protein>
<dbReference type="EC" id="2.7.11.1" evidence="1"/>
<dbReference type="Pfam" id="PF08276">
    <property type="entry name" value="PAN_2"/>
    <property type="match status" value="1"/>
</dbReference>
<keyword evidence="7 12" id="KW-0067">ATP-binding</keyword>
<dbReference type="SUPFAM" id="SSF56112">
    <property type="entry name" value="Protein kinase-like (PK-like)"/>
    <property type="match status" value="1"/>
</dbReference>
<feature type="binding site" evidence="12">
    <location>
        <position position="175"/>
    </location>
    <ligand>
        <name>ATP</name>
        <dbReference type="ChEBI" id="CHEBI:30616"/>
    </ligand>
</feature>
<evidence type="ECO:0000256" key="14">
    <source>
        <dbReference type="SAM" id="Phobius"/>
    </source>
</evidence>
<feature type="transmembrane region" description="Helical" evidence="14">
    <location>
        <begin position="81"/>
        <end position="103"/>
    </location>
</feature>
<dbReference type="EMBL" id="PKPP01004083">
    <property type="protein sequence ID" value="PWA66196.1"/>
    <property type="molecule type" value="Genomic_DNA"/>
</dbReference>
<keyword evidence="5 12" id="KW-0547">Nucleotide-binding</keyword>
<feature type="domain" description="Apple" evidence="16">
    <location>
        <begin position="1"/>
        <end position="60"/>
    </location>
</feature>
<dbReference type="PROSITE" id="PS50948">
    <property type="entry name" value="PAN"/>
    <property type="match status" value="1"/>
</dbReference>
<dbReference type="PROSITE" id="PS50011">
    <property type="entry name" value="PROTEIN_KINASE_DOM"/>
    <property type="match status" value="1"/>
</dbReference>
<dbReference type="AlphaFoldDB" id="A0A2U1MY98"/>
<dbReference type="InterPro" id="IPR008271">
    <property type="entry name" value="Ser/Thr_kinase_AS"/>
</dbReference>
<dbReference type="InterPro" id="IPR021820">
    <property type="entry name" value="S-locus_recpt_kinase_C"/>
</dbReference>
<dbReference type="SMART" id="SM00220">
    <property type="entry name" value="S_TKc"/>
    <property type="match status" value="1"/>
</dbReference>
<dbReference type="InterPro" id="IPR000719">
    <property type="entry name" value="Prot_kinase_dom"/>
</dbReference>
<keyword evidence="2 13" id="KW-0723">Serine/threonine-protein kinase</keyword>
<dbReference type="FunFam" id="1.10.510.10:FF:000060">
    <property type="entry name" value="G-type lectin S-receptor-like serine/threonine-protein kinase"/>
    <property type="match status" value="1"/>
</dbReference>
<dbReference type="GO" id="GO:0005524">
    <property type="term" value="F:ATP binding"/>
    <property type="evidence" value="ECO:0007669"/>
    <property type="project" value="UniProtKB-UniRule"/>
</dbReference>
<evidence type="ECO:0000256" key="3">
    <source>
        <dbReference type="ARBA" id="ARBA00022679"/>
    </source>
</evidence>
<dbReference type="PANTHER" id="PTHR27002:SF851">
    <property type="entry name" value="G-TYPE LECTIN S-RECEPTOR-LIKE SERINE_THREONINE-PROTEIN KINASE SD1-1"/>
    <property type="match status" value="1"/>
</dbReference>
<evidence type="ECO:0000256" key="5">
    <source>
        <dbReference type="ARBA" id="ARBA00022741"/>
    </source>
</evidence>
<keyword evidence="18" id="KW-1185">Reference proteome</keyword>
<keyword evidence="4" id="KW-0732">Signal</keyword>
<dbReference type="PANTHER" id="PTHR27002">
    <property type="entry name" value="RECEPTOR-LIKE SERINE/THREONINE-PROTEIN KINASE SD1-8"/>
    <property type="match status" value="1"/>
</dbReference>
<dbReference type="FunFam" id="3.30.200.20:FF:000195">
    <property type="entry name" value="G-type lectin S-receptor-like serine/threonine-protein kinase"/>
    <property type="match status" value="1"/>
</dbReference>
<evidence type="ECO:0000256" key="9">
    <source>
        <dbReference type="ARBA" id="ARBA00023180"/>
    </source>
</evidence>
<evidence type="ECO:0000256" key="6">
    <source>
        <dbReference type="ARBA" id="ARBA00022777"/>
    </source>
</evidence>
<dbReference type="Pfam" id="PF07714">
    <property type="entry name" value="PK_Tyr_Ser-Thr"/>
    <property type="match status" value="1"/>
</dbReference>
<keyword evidence="14" id="KW-0472">Membrane</keyword>
<dbReference type="Pfam" id="PF11883">
    <property type="entry name" value="DUF3403"/>
    <property type="match status" value="1"/>
</dbReference>
<comment type="caution">
    <text evidence="17">The sequence shown here is derived from an EMBL/GenBank/DDBJ whole genome shotgun (WGS) entry which is preliminary data.</text>
</comment>
<dbReference type="InterPro" id="IPR003609">
    <property type="entry name" value="Pan_app"/>
</dbReference>
<dbReference type="InterPro" id="IPR017441">
    <property type="entry name" value="Protein_kinase_ATP_BS"/>
</dbReference>
<evidence type="ECO:0000256" key="7">
    <source>
        <dbReference type="ARBA" id="ARBA00022840"/>
    </source>
</evidence>
<keyword evidence="14" id="KW-0812">Transmembrane</keyword>
<comment type="catalytic activity">
    <reaction evidence="10">
        <text>L-threonyl-[protein] + ATP = O-phospho-L-threonyl-[protein] + ADP + H(+)</text>
        <dbReference type="Rhea" id="RHEA:46608"/>
        <dbReference type="Rhea" id="RHEA-COMP:11060"/>
        <dbReference type="Rhea" id="RHEA-COMP:11605"/>
        <dbReference type="ChEBI" id="CHEBI:15378"/>
        <dbReference type="ChEBI" id="CHEBI:30013"/>
        <dbReference type="ChEBI" id="CHEBI:30616"/>
        <dbReference type="ChEBI" id="CHEBI:61977"/>
        <dbReference type="ChEBI" id="CHEBI:456216"/>
        <dbReference type="EC" id="2.7.11.1"/>
    </reaction>
</comment>
<dbReference type="Gene3D" id="3.30.200.20">
    <property type="entry name" value="Phosphorylase Kinase, domain 1"/>
    <property type="match status" value="1"/>
</dbReference>
<evidence type="ECO:0000256" key="2">
    <source>
        <dbReference type="ARBA" id="ARBA00022527"/>
    </source>
</evidence>
<evidence type="ECO:0000256" key="13">
    <source>
        <dbReference type="RuleBase" id="RU000304"/>
    </source>
</evidence>
<evidence type="ECO:0000259" key="16">
    <source>
        <dbReference type="PROSITE" id="PS50948"/>
    </source>
</evidence>
<dbReference type="InterPro" id="IPR001245">
    <property type="entry name" value="Ser-Thr/Tyr_kinase_cat_dom"/>
</dbReference>
<accession>A0A2U1MY98</accession>